<dbReference type="KEGG" id="sdl:Sdel_1718"/>
<dbReference type="EMBL" id="CP001816">
    <property type="protein sequence ID" value="ACZ12733.1"/>
    <property type="molecule type" value="Genomic_DNA"/>
</dbReference>
<dbReference type="RefSeq" id="WP_012857483.1">
    <property type="nucleotide sequence ID" value="NC_013512.1"/>
</dbReference>
<reference evidence="2 3" key="2">
    <citation type="journal article" date="2010" name="Stand. Genomic Sci.">
        <title>Complete genome sequence of Sulfurospirillum deleyianum type strain (5175).</title>
        <authorList>
            <person name="Sikorski J."/>
            <person name="Lapidus A."/>
            <person name="Copeland A."/>
            <person name="Glavina Del Rio T."/>
            <person name="Nolan M."/>
            <person name="Lucas S."/>
            <person name="Chen F."/>
            <person name="Tice H."/>
            <person name="Cheng J.F."/>
            <person name="Saunders E."/>
            <person name="Bruce D."/>
            <person name="Goodwin L."/>
            <person name="Pitluck S."/>
            <person name="Ovchinnikova G."/>
            <person name="Pati A."/>
            <person name="Ivanova N."/>
            <person name="Mavromatis K."/>
            <person name="Chen A."/>
            <person name="Palaniappan K."/>
            <person name="Chain P."/>
            <person name="Land M."/>
            <person name="Hauser L."/>
            <person name="Chang Y.J."/>
            <person name="Jeffries C.D."/>
            <person name="Brettin T."/>
            <person name="Detter J.C."/>
            <person name="Han C."/>
            <person name="Rohde M."/>
            <person name="Lang E."/>
            <person name="Spring S."/>
            <person name="Goker M."/>
            <person name="Bristow J."/>
            <person name="Eisen J.A."/>
            <person name="Markowitz V."/>
            <person name="Hugenholtz P."/>
            <person name="Kyrpides N.C."/>
            <person name="Klenk H.P."/>
        </authorList>
    </citation>
    <scope>NUCLEOTIDE SEQUENCE [LARGE SCALE GENOMIC DNA]</scope>
    <source>
        <strain evidence="3">ATCC 51133 / DSM 6946 / 5175</strain>
    </source>
</reference>
<gene>
    <name evidence="2" type="ordered locus">Sdel_1718</name>
</gene>
<dbReference type="InterPro" id="IPR008995">
    <property type="entry name" value="Mo/tungstate-bd_C_term_dom"/>
</dbReference>
<accession>D1B3R3</accession>
<dbReference type="Proteomes" id="UP000002222">
    <property type="component" value="Chromosome"/>
</dbReference>
<feature type="domain" description="Transport-associated OB type 1" evidence="1">
    <location>
        <begin position="67"/>
        <end position="126"/>
    </location>
</feature>
<dbReference type="STRING" id="525898.Sdel_1718"/>
<name>D1B3R3_SULD5</name>
<dbReference type="HOGENOM" id="CLU_129782_1_0_7"/>
<dbReference type="SUPFAM" id="SSF50331">
    <property type="entry name" value="MOP-like"/>
    <property type="match status" value="1"/>
</dbReference>
<protein>
    <submittedName>
        <fullName evidence="2">TOBE domain protein</fullName>
    </submittedName>
</protein>
<evidence type="ECO:0000313" key="2">
    <source>
        <dbReference type="EMBL" id="ACZ12733.1"/>
    </source>
</evidence>
<proteinExistence type="predicted"/>
<sequence>MNRIKAFVTRIEKEQNLHIIHFEAEHCALKMMGLELPKGLHENSYVTLGVKPSSVALGKNLGGILSYSNQMQCTIDAVEKGKLLCSVYASVGSITMQSIITRGSFDRMDLHVNDSVTLLIKASELFIVEVLDA</sequence>
<keyword evidence="3" id="KW-1185">Reference proteome</keyword>
<dbReference type="AlphaFoldDB" id="D1B3R3"/>
<evidence type="ECO:0000313" key="3">
    <source>
        <dbReference type="Proteomes" id="UP000002222"/>
    </source>
</evidence>
<dbReference type="Gene3D" id="2.40.50.100">
    <property type="match status" value="1"/>
</dbReference>
<evidence type="ECO:0000259" key="1">
    <source>
        <dbReference type="Pfam" id="PF03459"/>
    </source>
</evidence>
<dbReference type="Pfam" id="PF03459">
    <property type="entry name" value="TOBE"/>
    <property type="match status" value="1"/>
</dbReference>
<dbReference type="eggNOG" id="COG3585">
    <property type="taxonomic scope" value="Bacteria"/>
</dbReference>
<reference evidence="3" key="1">
    <citation type="submission" date="2009-11" db="EMBL/GenBank/DDBJ databases">
        <title>The complete genome of Sulfurospirillum deleyianum DSM 6946.</title>
        <authorList>
            <consortium name="US DOE Joint Genome Institute (JGI-PGF)"/>
            <person name="Lucas S."/>
            <person name="Copeland A."/>
            <person name="Lapidus A."/>
            <person name="Glavina del Rio T."/>
            <person name="Dalin E."/>
            <person name="Tice H."/>
            <person name="Bruce D."/>
            <person name="Goodwin L."/>
            <person name="Pitluck S."/>
            <person name="Kyrpides N."/>
            <person name="Mavromatis K."/>
            <person name="Ivanova N."/>
            <person name="Ovchinnikova G."/>
            <person name="Munk A.C."/>
            <person name="Lu M."/>
            <person name="Brettin T."/>
            <person name="Detter J.C."/>
            <person name="Han C."/>
            <person name="Tapia R."/>
            <person name="Larimer F."/>
            <person name="Land M."/>
            <person name="Hauser L."/>
            <person name="Markowitz V."/>
            <person name="Cheng J.F."/>
            <person name="Hugenholtz P."/>
            <person name="Woyke T."/>
            <person name="Wu D."/>
            <person name="Aumann P."/>
            <person name="Schneider S."/>
            <person name="Lang E."/>
            <person name="Spring S."/>
            <person name="Klenk H.P."/>
            <person name="Eisen J.A."/>
        </authorList>
    </citation>
    <scope>NUCLEOTIDE SEQUENCE [LARGE SCALE GENOMIC DNA]</scope>
    <source>
        <strain evidence="3">ATCC 51133 / DSM 6946 / 5175</strain>
    </source>
</reference>
<organism evidence="2 3">
    <name type="scientific">Sulfurospirillum deleyianum (strain ATCC 51133 / DSM 6946 / 5175)</name>
    <dbReference type="NCBI Taxonomy" id="525898"/>
    <lineage>
        <taxon>Bacteria</taxon>
        <taxon>Pseudomonadati</taxon>
        <taxon>Campylobacterota</taxon>
        <taxon>Epsilonproteobacteria</taxon>
        <taxon>Campylobacterales</taxon>
        <taxon>Sulfurospirillaceae</taxon>
        <taxon>Sulfurospirillum</taxon>
    </lineage>
</organism>
<dbReference type="InterPro" id="IPR005116">
    <property type="entry name" value="Transp-assoc_OB_typ1"/>
</dbReference>
<dbReference type="OrthoDB" id="5339701at2"/>